<accession>A0A454AQC7</accession>
<evidence type="ECO:0000256" key="4">
    <source>
        <dbReference type="ARBA" id="ARBA00038652"/>
    </source>
</evidence>
<keyword evidence="5" id="KW-0175">Coiled coil</keyword>
<evidence type="ECO:0000256" key="2">
    <source>
        <dbReference type="ARBA" id="ARBA00022747"/>
    </source>
</evidence>
<organism evidence="7 8">
    <name type="scientific">Mycoplasmopsis bovis (strain ATCC 25523 / DSM 22781 / NCTC 10131 / PG45)</name>
    <name type="common">Mycoplasma bovis</name>
    <dbReference type="NCBI Taxonomy" id="289397"/>
    <lineage>
        <taxon>Bacteria</taxon>
        <taxon>Bacillati</taxon>
        <taxon>Mycoplasmatota</taxon>
        <taxon>Mycoplasmoidales</taxon>
        <taxon>Metamycoplasmataceae</taxon>
        <taxon>Mycoplasmopsis</taxon>
    </lineage>
</organism>
<dbReference type="SUPFAM" id="SSF116734">
    <property type="entry name" value="DNA methylase specificity domain"/>
    <property type="match status" value="2"/>
</dbReference>
<dbReference type="REBASE" id="29381">
    <property type="entry name" value="S1.Mbo45ORF618P"/>
</dbReference>
<name>A0A454AQC7_MYCBG</name>
<protein>
    <submittedName>
        <fullName evidence="7">Putative type I restriction-modification system, S subunit</fullName>
    </submittedName>
</protein>
<dbReference type="Proteomes" id="UP000008713">
    <property type="component" value="Chromosome"/>
</dbReference>
<evidence type="ECO:0000256" key="5">
    <source>
        <dbReference type="SAM" id="Coils"/>
    </source>
</evidence>
<proteinExistence type="inferred from homology"/>
<dbReference type="InterPro" id="IPR000055">
    <property type="entry name" value="Restrct_endonuc_typeI_TRD"/>
</dbReference>
<dbReference type="EMBL" id="CP002188">
    <property type="protein sequence ID" value="ADR25257.1"/>
    <property type="molecule type" value="Genomic_DNA"/>
</dbReference>
<evidence type="ECO:0000259" key="6">
    <source>
        <dbReference type="Pfam" id="PF01420"/>
    </source>
</evidence>
<dbReference type="GeneID" id="31507965"/>
<dbReference type="InterPro" id="IPR051212">
    <property type="entry name" value="Type-I_RE_S_subunit"/>
</dbReference>
<dbReference type="RefSeq" id="WP_013456475.1">
    <property type="nucleotide sequence ID" value="NC_014760.1"/>
</dbReference>
<dbReference type="KEGG" id="mbv:MBOVPG45_0619"/>
<evidence type="ECO:0000313" key="8">
    <source>
        <dbReference type="Proteomes" id="UP000008713"/>
    </source>
</evidence>
<reference evidence="7 8" key="1">
    <citation type="journal article" date="2011" name="Infect. Immun.">
        <title>Complete genome sequence of Mycoplasma bovis type strain PG45 (ATCC 25523).</title>
        <authorList>
            <person name="Wise K.S."/>
            <person name="Calcutt M.J."/>
            <person name="Foecking M.F."/>
            <person name="Roske K."/>
            <person name="Madupu R."/>
            <person name="Methe B.A."/>
        </authorList>
    </citation>
    <scope>NUCLEOTIDE SEQUENCE [LARGE SCALE GENOMIC DNA]</scope>
    <source>
        <strain evidence="8">ATCC 25523 / DSM 22781 / NCTC 10131 / PG45</strain>
    </source>
</reference>
<feature type="domain" description="Type I restriction modification DNA specificity" evidence="6">
    <location>
        <begin position="110"/>
        <end position="245"/>
    </location>
</feature>
<dbReference type="InterPro" id="IPR044946">
    <property type="entry name" value="Restrct_endonuc_typeI_TRD_sf"/>
</dbReference>
<feature type="coiled-coil region" evidence="5">
    <location>
        <begin position="21"/>
        <end position="52"/>
    </location>
</feature>
<dbReference type="Gene3D" id="3.90.220.20">
    <property type="entry name" value="DNA methylase specificity domains"/>
    <property type="match status" value="2"/>
</dbReference>
<dbReference type="PANTHER" id="PTHR43140">
    <property type="entry name" value="TYPE-1 RESTRICTION ENZYME ECOKI SPECIFICITY PROTEIN"/>
    <property type="match status" value="1"/>
</dbReference>
<gene>
    <name evidence="7" type="ordered locus">MBOVPG45_0619</name>
</gene>
<evidence type="ECO:0000256" key="3">
    <source>
        <dbReference type="ARBA" id="ARBA00023125"/>
    </source>
</evidence>
<sequence>MTADQLRKSILQWAIRGKLTKQNSDESAADLLNEIRSEKQKLIEENKVKKMDLINSFIYKNPGDNCYYEKFEDGREEKIEVPFEIPDNWRWVRINCAYQYIPTGVKKYSGSKKYFSTGSINYDNITPEQECLFNGRPTRANRIVYYNQIIEARMINTNKATIIDERLDGQLVSTGFFCYQVVLGEIEYLKIIFDSHYFKKTKNSLCTGTTQKSINDENLSKILVPLAPLEEQRRIVELIHKLDSLIGKYSKFEIELSELEEELPTKLEKSIINYAMKGKLVKQDQNNDSVDNLINEIYKEKQKLVEQGKLKKADLNNLIIYKNDNDNSYYENQSTKPYIKLGNIAELYTGDSINKTFKKKFLSAFSELSYISTKDVGFDKEISYDNGVWIPENFKNEYKIAPKNSILLCIEGGSAGRKMAITKRDVAFGNKLCCINSNNLSNKFLSYFFQCDTFKNMFNSKTKGIISGISLSNLKSIEIPIFSGTYQEKLINKLNLIGTIIKKLC</sequence>
<dbReference type="GO" id="GO:0003677">
    <property type="term" value="F:DNA binding"/>
    <property type="evidence" value="ECO:0007669"/>
    <property type="project" value="UniProtKB-KW"/>
</dbReference>
<dbReference type="PANTHER" id="PTHR43140:SF1">
    <property type="entry name" value="TYPE I RESTRICTION ENZYME ECOKI SPECIFICITY SUBUNIT"/>
    <property type="match status" value="1"/>
</dbReference>
<evidence type="ECO:0000256" key="1">
    <source>
        <dbReference type="ARBA" id="ARBA00010923"/>
    </source>
</evidence>
<keyword evidence="3" id="KW-0238">DNA-binding</keyword>
<dbReference type="GO" id="GO:0009307">
    <property type="term" value="P:DNA restriction-modification system"/>
    <property type="evidence" value="ECO:0007669"/>
    <property type="project" value="UniProtKB-KW"/>
</dbReference>
<dbReference type="OrthoDB" id="396674at2"/>
<dbReference type="AlphaFoldDB" id="A0A454AQC7"/>
<feature type="coiled-coil region" evidence="5">
    <location>
        <begin position="242"/>
        <end position="269"/>
    </location>
</feature>
<comment type="similarity">
    <text evidence="1">Belongs to the type-I restriction system S methylase family.</text>
</comment>
<evidence type="ECO:0000313" key="7">
    <source>
        <dbReference type="EMBL" id="ADR25257.1"/>
    </source>
</evidence>
<dbReference type="Pfam" id="PF01420">
    <property type="entry name" value="Methylase_S"/>
    <property type="match status" value="2"/>
</dbReference>
<feature type="domain" description="Type I restriction modification DNA specificity" evidence="6">
    <location>
        <begin position="339"/>
        <end position="481"/>
    </location>
</feature>
<keyword evidence="2" id="KW-0680">Restriction system</keyword>
<comment type="subunit">
    <text evidence="4">The methyltransferase is composed of M and S polypeptides.</text>
</comment>